<reference evidence="2 3" key="1">
    <citation type="submission" date="2021-03" db="EMBL/GenBank/DDBJ databases">
        <title>Genomic Encyclopedia of Type Strains, Phase IV (KMG-IV): sequencing the most valuable type-strain genomes for metagenomic binning, comparative biology and taxonomic classification.</title>
        <authorList>
            <person name="Goeker M."/>
        </authorList>
    </citation>
    <scope>NUCLEOTIDE SEQUENCE [LARGE SCALE GENOMIC DNA]</scope>
    <source>
        <strain evidence="2 3">DSM 21600</strain>
    </source>
</reference>
<feature type="compositionally biased region" description="Basic and acidic residues" evidence="1">
    <location>
        <begin position="478"/>
        <end position="503"/>
    </location>
</feature>
<name>A0ABS4DWT3_9HYPH</name>
<sequence>MPLDANEIKTLKRLIPTARKKQMSFAVWLGKSPEDTLLSLSARSGKGKALLQVSRARAKTTRSAFGKVTIEGNTMSLTCEGKPSGGIATGLRAFLKVIDVPMRIELLDEQGRALDDDGEEAADEAKRAEPSNFSIDTPPTDETMARLAARLEKRRKMDATSRSKAEPDAQQQRRRRNLQERHGALVTRAMRLNAFKHESNKIRKLWEQLAAERRQFELLLKRDDKLDDATDMLADIASTTADLMAEIAPIMAFQKELAKVEPILTRARAVYHPDKSLQATFENFQRQDEVLHKAQLDGQYAQAIRQIDIARLSAERLLDRLPAVDHSKERDRQAFAALQEARAKRKIAEEIPVTLPEVFKLWERAFADLQAADKARLDRDWVAMEGAARAAGGILDQIIALRDEADGQNDQLQQYRKVLQVCRIPLKNPAISPEKAKWQAQIRKALTAISDHVEEGRLSFALKEIEAYSRTLKRQAPKIEEQEKAREMRRDDSRAAFSERKTDQAAAGAIKPMTEEGLVLYRKMQDALAAFQKASNGGEEDWEEKLEHYAQAVAAVLAREPVEAAQAKAAKSAFDEKQKRAQQAYGEARVLIKANRPLLDQEEETLQAATAKVSTLKKQSRYGEAQKAAQEVLACAETIIAKKPEVEQRNQVLKDKFFSAERDARPRIDGAMAYDPTVLPTISADHQTLTGLDAQLKGERAEGLWEKATATLREMKAVCERLAPFDAHYVTARARVEDARERFDAGRSAQDRELVKKASGIPGCTQELSKRRWLFDAVSTDYHQAYKQHRYEDAGRTWQELVDAAREVIALEGEYTPLRKKKFGMKTKVDGIVEKSLEILPLTPDLAKLRKALLDSKVRLEAAYAVFDDAAIEACQRTALQAAKALDNAANAKVVKSILGGGETVYRAALKKAKETAANAVKTIEASDGEELRQQSFDTKLQLLKDLQAGKAGLSTAERAAQRKLYAAIEPDPAFTALDETRESALITSIAADEELMAAQESWPGKSIKERLQLLRRTLAAQCKIYGMPMVALEPYEEASNMTAYYADRQHVIRINTHPSGKMDDLFAVIDLVVHENAHNYQLSLKKRLDEGLIEKDSPEYRQAQLFALNVDAGYVEAREDGDVYQKQPREAHSFKLGPRVAEAIKARMNP</sequence>
<feature type="compositionally biased region" description="Basic and acidic residues" evidence="1">
    <location>
        <begin position="149"/>
        <end position="167"/>
    </location>
</feature>
<dbReference type="RefSeq" id="WP_209943744.1">
    <property type="nucleotide sequence ID" value="NZ_JAGGJU010000003.1"/>
</dbReference>
<accession>A0ABS4DWT3</accession>
<gene>
    <name evidence="2" type="ORF">J2Z17_001556</name>
</gene>
<protein>
    <submittedName>
        <fullName evidence="2">Uncharacterized protein</fullName>
    </submittedName>
</protein>
<evidence type="ECO:0000313" key="3">
    <source>
        <dbReference type="Proteomes" id="UP000759443"/>
    </source>
</evidence>
<feature type="region of interest" description="Disordered" evidence="1">
    <location>
        <begin position="478"/>
        <end position="508"/>
    </location>
</feature>
<proteinExistence type="predicted"/>
<feature type="region of interest" description="Disordered" evidence="1">
    <location>
        <begin position="115"/>
        <end position="178"/>
    </location>
</feature>
<comment type="caution">
    <text evidence="2">The sequence shown here is derived from an EMBL/GenBank/DDBJ whole genome shotgun (WGS) entry which is preliminary data.</text>
</comment>
<evidence type="ECO:0000313" key="2">
    <source>
        <dbReference type="EMBL" id="MBP1850135.1"/>
    </source>
</evidence>
<keyword evidence="3" id="KW-1185">Reference proteome</keyword>
<dbReference type="Proteomes" id="UP000759443">
    <property type="component" value="Unassembled WGS sequence"/>
</dbReference>
<organism evidence="2 3">
    <name type="scientific">Rhizobium halophytocola</name>
    <dbReference type="NCBI Taxonomy" id="735519"/>
    <lineage>
        <taxon>Bacteria</taxon>
        <taxon>Pseudomonadati</taxon>
        <taxon>Pseudomonadota</taxon>
        <taxon>Alphaproteobacteria</taxon>
        <taxon>Hyphomicrobiales</taxon>
        <taxon>Rhizobiaceae</taxon>
        <taxon>Rhizobium/Agrobacterium group</taxon>
        <taxon>Rhizobium</taxon>
    </lineage>
</organism>
<dbReference type="EMBL" id="JAGGJU010000003">
    <property type="protein sequence ID" value="MBP1850135.1"/>
    <property type="molecule type" value="Genomic_DNA"/>
</dbReference>
<evidence type="ECO:0000256" key="1">
    <source>
        <dbReference type="SAM" id="MobiDB-lite"/>
    </source>
</evidence>